<evidence type="ECO:0000256" key="7">
    <source>
        <dbReference type="ARBA" id="ARBA00022553"/>
    </source>
</evidence>
<keyword evidence="14" id="KW-0206">Cytoskeleton</keyword>
<keyword evidence="13" id="KW-0832">Ubl conjugation</keyword>
<dbReference type="GO" id="GO:0000775">
    <property type="term" value="C:chromosome, centromeric region"/>
    <property type="evidence" value="ECO:0007669"/>
    <property type="project" value="UniProtKB-SubCell"/>
</dbReference>
<evidence type="ECO:0000256" key="4">
    <source>
        <dbReference type="ARBA" id="ARBA00006672"/>
    </source>
</evidence>
<evidence type="ECO:0000256" key="14">
    <source>
        <dbReference type="ARBA" id="ARBA00023212"/>
    </source>
</evidence>
<organism evidence="19 20">
    <name type="scientific">Cyanistes caeruleus</name>
    <name type="common">Eurasian blue tit</name>
    <name type="synonym">Parus caeruleus</name>
    <dbReference type="NCBI Taxonomy" id="156563"/>
    <lineage>
        <taxon>Eukaryota</taxon>
        <taxon>Metazoa</taxon>
        <taxon>Chordata</taxon>
        <taxon>Craniata</taxon>
        <taxon>Vertebrata</taxon>
        <taxon>Euteleostomi</taxon>
        <taxon>Archelosauria</taxon>
        <taxon>Archosauria</taxon>
        <taxon>Dinosauria</taxon>
        <taxon>Saurischia</taxon>
        <taxon>Theropoda</taxon>
        <taxon>Coelurosauria</taxon>
        <taxon>Aves</taxon>
        <taxon>Neognathae</taxon>
        <taxon>Neoaves</taxon>
        <taxon>Telluraves</taxon>
        <taxon>Australaves</taxon>
        <taxon>Passeriformes</taxon>
        <taxon>Paridae</taxon>
        <taxon>Cyanistes</taxon>
    </lineage>
</organism>
<evidence type="ECO:0000256" key="8">
    <source>
        <dbReference type="ARBA" id="ARBA00022618"/>
    </source>
</evidence>
<dbReference type="PROSITE" id="PS50143">
    <property type="entry name" value="BIR_REPEAT_2"/>
    <property type="match status" value="1"/>
</dbReference>
<dbReference type="GO" id="GO:0007059">
    <property type="term" value="P:chromosome segregation"/>
    <property type="evidence" value="ECO:0007669"/>
    <property type="project" value="UniProtKB-KW"/>
</dbReference>
<name>A0A8C0ZER0_CYACU</name>
<dbReference type="GO" id="GO:0005819">
    <property type="term" value="C:spindle"/>
    <property type="evidence" value="ECO:0007669"/>
    <property type="project" value="UniProtKB-SubCell"/>
</dbReference>
<keyword evidence="7" id="KW-0597">Phosphoprotein</keyword>
<dbReference type="CDD" id="cd00022">
    <property type="entry name" value="BIR"/>
    <property type="match status" value="1"/>
</dbReference>
<evidence type="ECO:0000256" key="13">
    <source>
        <dbReference type="ARBA" id="ARBA00022843"/>
    </source>
</evidence>
<evidence type="ECO:0000256" key="5">
    <source>
        <dbReference type="ARBA" id="ARBA00022454"/>
    </source>
</evidence>
<dbReference type="OrthoDB" id="2196114at2759"/>
<dbReference type="Proteomes" id="UP000694410">
    <property type="component" value="Unplaced"/>
</dbReference>
<gene>
    <name evidence="19" type="primary">LOC111931948</name>
</gene>
<keyword evidence="6" id="KW-0963">Cytoplasm</keyword>
<evidence type="ECO:0000256" key="11">
    <source>
        <dbReference type="ARBA" id="ARBA00022829"/>
    </source>
</evidence>
<evidence type="ECO:0000256" key="3">
    <source>
        <dbReference type="ARBA" id="ARBA00004584"/>
    </source>
</evidence>
<sequence length="183" mass="21042">METLLQELTSASKLFADFKEMYEYERRLKTFTKWPFQENCKCTPENMAKAGFIHCPGENEPDVAKCFFCLLELADWEPNDDPWEEHTKRHTCDFLSLPKHFDELTMEEYYMLEMTRLRTFICKVGRCTINSFQEEVAATRQRLVDYFGSKPQLPAPPPPGDEAAAQQPGGSAAGQKEPRTSGL</sequence>
<keyword evidence="16" id="KW-0131">Cell cycle</keyword>
<reference evidence="19" key="2">
    <citation type="submission" date="2025-09" db="UniProtKB">
        <authorList>
            <consortium name="Ensembl"/>
        </authorList>
    </citation>
    <scope>IDENTIFICATION</scope>
</reference>
<evidence type="ECO:0000313" key="19">
    <source>
        <dbReference type="Ensembl" id="ENSCCEP00000014897.1"/>
    </source>
</evidence>
<evidence type="ECO:0000256" key="6">
    <source>
        <dbReference type="ARBA" id="ARBA00022490"/>
    </source>
</evidence>
<dbReference type="GO" id="GO:0005634">
    <property type="term" value="C:nucleus"/>
    <property type="evidence" value="ECO:0007669"/>
    <property type="project" value="UniProtKB-SubCell"/>
</dbReference>
<dbReference type="SUPFAM" id="SSF57924">
    <property type="entry name" value="Inhibitor of apoptosis (IAP) repeat"/>
    <property type="match status" value="1"/>
</dbReference>
<reference evidence="19" key="1">
    <citation type="submission" date="2025-08" db="UniProtKB">
        <authorList>
            <consortium name="Ensembl"/>
        </authorList>
    </citation>
    <scope>IDENTIFICATION</scope>
</reference>
<dbReference type="InterPro" id="IPR001370">
    <property type="entry name" value="BIR_rpt"/>
</dbReference>
<keyword evidence="11" id="KW-0159">Chromosome partition</keyword>
<evidence type="ECO:0000256" key="12">
    <source>
        <dbReference type="ARBA" id="ARBA00022833"/>
    </source>
</evidence>
<dbReference type="SMART" id="SM00238">
    <property type="entry name" value="BIR"/>
    <property type="match status" value="1"/>
</dbReference>
<dbReference type="GO" id="GO:0046872">
    <property type="term" value="F:metal ion binding"/>
    <property type="evidence" value="ECO:0007669"/>
    <property type="project" value="UniProtKB-KW"/>
</dbReference>
<keyword evidence="9" id="KW-0479">Metal-binding</keyword>
<evidence type="ECO:0000256" key="17">
    <source>
        <dbReference type="ARBA" id="ARBA00023328"/>
    </source>
</evidence>
<dbReference type="InterPro" id="IPR051190">
    <property type="entry name" value="Baculoviral_IAP"/>
</dbReference>
<dbReference type="KEGG" id="ccae:111931948"/>
<dbReference type="GeneID" id="111931948"/>
<keyword evidence="8" id="KW-0132">Cell division</keyword>
<evidence type="ECO:0000256" key="1">
    <source>
        <dbReference type="ARBA" id="ARBA00004123"/>
    </source>
</evidence>
<keyword evidence="10" id="KW-0498">Mitosis</keyword>
<dbReference type="RefSeq" id="XP_023786522.1">
    <property type="nucleotide sequence ID" value="XM_023930754.1"/>
</dbReference>
<feature type="region of interest" description="Disordered" evidence="18">
    <location>
        <begin position="147"/>
        <end position="183"/>
    </location>
</feature>
<keyword evidence="20" id="KW-1185">Reference proteome</keyword>
<comment type="similarity">
    <text evidence="4">Belongs to the IAP family.</text>
</comment>
<dbReference type="Pfam" id="PF00653">
    <property type="entry name" value="BIR"/>
    <property type="match status" value="1"/>
</dbReference>
<dbReference type="FunFam" id="1.10.1170.10:FF:000009">
    <property type="entry name" value="Baculoviral IAP repeat-containing protein 5"/>
    <property type="match status" value="1"/>
</dbReference>
<keyword evidence="12" id="KW-0862">Zinc</keyword>
<evidence type="ECO:0000256" key="2">
    <source>
        <dbReference type="ARBA" id="ARBA00004186"/>
    </source>
</evidence>
<accession>A0A8C0ZER0</accession>
<feature type="compositionally biased region" description="Low complexity" evidence="18">
    <location>
        <begin position="161"/>
        <end position="175"/>
    </location>
</feature>
<evidence type="ECO:0000256" key="10">
    <source>
        <dbReference type="ARBA" id="ARBA00022776"/>
    </source>
</evidence>
<evidence type="ECO:0000256" key="18">
    <source>
        <dbReference type="SAM" id="MobiDB-lite"/>
    </source>
</evidence>
<protein>
    <submittedName>
        <fullName evidence="19">Baculoviral IAP repeat-containing protein 5.1-like</fullName>
    </submittedName>
</protein>
<dbReference type="Gene3D" id="1.10.1170.10">
    <property type="entry name" value="Inhibitor Of Apoptosis Protein (2mihbC-IAP-1), Chain A"/>
    <property type="match status" value="1"/>
</dbReference>
<keyword evidence="5" id="KW-0158">Chromosome</keyword>
<dbReference type="GO" id="GO:0051301">
    <property type="term" value="P:cell division"/>
    <property type="evidence" value="ECO:0007669"/>
    <property type="project" value="UniProtKB-KW"/>
</dbReference>
<evidence type="ECO:0000256" key="15">
    <source>
        <dbReference type="ARBA" id="ARBA00023242"/>
    </source>
</evidence>
<keyword evidence="17" id="KW-0137">Centromere</keyword>
<comment type="subcellular location">
    <subcellularLocation>
        <location evidence="3">Chromosome</location>
        <location evidence="3">Centromere</location>
    </subcellularLocation>
    <subcellularLocation>
        <location evidence="2">Cytoplasm</location>
        <location evidence="2">Cytoskeleton</location>
        <location evidence="2">Spindle</location>
    </subcellularLocation>
    <subcellularLocation>
        <location evidence="1">Nucleus</location>
    </subcellularLocation>
</comment>
<evidence type="ECO:0000256" key="9">
    <source>
        <dbReference type="ARBA" id="ARBA00022723"/>
    </source>
</evidence>
<evidence type="ECO:0000256" key="16">
    <source>
        <dbReference type="ARBA" id="ARBA00023306"/>
    </source>
</evidence>
<dbReference type="Ensembl" id="ENSCCET00000023188.1">
    <property type="protein sequence ID" value="ENSCCEP00000014897.1"/>
    <property type="gene ID" value="ENSCCEG00000014189.1"/>
</dbReference>
<dbReference type="PANTHER" id="PTHR46771">
    <property type="entry name" value="DETERIN"/>
    <property type="match status" value="1"/>
</dbReference>
<keyword evidence="15" id="KW-0539">Nucleus</keyword>
<dbReference type="PANTHER" id="PTHR46771:SF2">
    <property type="entry name" value="BACULOVIRAL IAP REPEAT-CONTAINING PROTEIN 5.1"/>
    <property type="match status" value="1"/>
</dbReference>
<evidence type="ECO:0000313" key="20">
    <source>
        <dbReference type="Proteomes" id="UP000694410"/>
    </source>
</evidence>
<proteinExistence type="inferred from homology"/>
<dbReference type="AlphaFoldDB" id="A0A8C0ZER0"/>